<dbReference type="AlphaFoldDB" id="A0A6M0QTM1"/>
<feature type="compositionally biased region" description="Acidic residues" evidence="1">
    <location>
        <begin position="191"/>
        <end position="209"/>
    </location>
</feature>
<protein>
    <submittedName>
        <fullName evidence="2">Uncharacterized protein</fullName>
    </submittedName>
</protein>
<gene>
    <name evidence="2" type="ORF">G4Z14_05725</name>
</gene>
<proteinExistence type="predicted"/>
<name>A0A6M0QTM1_9RHOB</name>
<evidence type="ECO:0000313" key="3">
    <source>
        <dbReference type="Proteomes" id="UP000477782"/>
    </source>
</evidence>
<sequence>MDGLTFTFKAYELPNGTFEGKFTVYEGSADFNAIYFGDGTDDGSSPSLGGSLNMNGGSDTDWDQAVELSRPGLGKMGADKPTFLSQGESFTFALDIDSLDELEEIGVRATSTSTAEGSIKCELTPINEEHDDDHDHDDDDDADERHAEDTDDAASAAGAAANTPVPQEDSADDELDDAEFYRQFATLIGEAPEDAPLPEEDEMDVAEFV</sequence>
<organism evidence="2 3">
    <name type="scientific">Tabrizicola oligotrophica</name>
    <dbReference type="NCBI Taxonomy" id="2710650"/>
    <lineage>
        <taxon>Bacteria</taxon>
        <taxon>Pseudomonadati</taxon>
        <taxon>Pseudomonadota</taxon>
        <taxon>Alphaproteobacteria</taxon>
        <taxon>Rhodobacterales</taxon>
        <taxon>Paracoccaceae</taxon>
        <taxon>Tabrizicola</taxon>
    </lineage>
</organism>
<evidence type="ECO:0000313" key="2">
    <source>
        <dbReference type="EMBL" id="NEY89792.1"/>
    </source>
</evidence>
<dbReference type="RefSeq" id="WP_164623828.1">
    <property type="nucleotide sequence ID" value="NZ_JAAIVJ010000002.1"/>
</dbReference>
<feature type="compositionally biased region" description="Acidic residues" evidence="1">
    <location>
        <begin position="169"/>
        <end position="178"/>
    </location>
</feature>
<evidence type="ECO:0000256" key="1">
    <source>
        <dbReference type="SAM" id="MobiDB-lite"/>
    </source>
</evidence>
<dbReference type="Proteomes" id="UP000477782">
    <property type="component" value="Unassembled WGS sequence"/>
</dbReference>
<feature type="compositionally biased region" description="Acidic residues" evidence="1">
    <location>
        <begin position="129"/>
        <end position="142"/>
    </location>
</feature>
<accession>A0A6M0QTM1</accession>
<feature type="region of interest" description="Disordered" evidence="1">
    <location>
        <begin position="125"/>
        <end position="209"/>
    </location>
</feature>
<keyword evidence="3" id="KW-1185">Reference proteome</keyword>
<reference evidence="2 3" key="1">
    <citation type="submission" date="2020-02" db="EMBL/GenBank/DDBJ databases">
        <authorList>
            <person name="Chen W.-M."/>
        </authorList>
    </citation>
    <scope>NUCLEOTIDE SEQUENCE [LARGE SCALE GENOMIC DNA]</scope>
    <source>
        <strain evidence="2 3">KMS-5</strain>
    </source>
</reference>
<dbReference type="EMBL" id="JAAIVJ010000002">
    <property type="protein sequence ID" value="NEY89792.1"/>
    <property type="molecule type" value="Genomic_DNA"/>
</dbReference>
<comment type="caution">
    <text evidence="2">The sequence shown here is derived from an EMBL/GenBank/DDBJ whole genome shotgun (WGS) entry which is preliminary data.</text>
</comment>